<dbReference type="Pfam" id="PF00294">
    <property type="entry name" value="PfkB"/>
    <property type="match status" value="1"/>
</dbReference>
<evidence type="ECO:0000256" key="2">
    <source>
        <dbReference type="ARBA" id="ARBA00022777"/>
    </source>
</evidence>
<organism evidence="4 5">
    <name type="scientific">Peribacillus butanolivorans</name>
    <dbReference type="NCBI Taxonomy" id="421767"/>
    <lineage>
        <taxon>Bacteria</taxon>
        <taxon>Bacillati</taxon>
        <taxon>Bacillota</taxon>
        <taxon>Bacilli</taxon>
        <taxon>Bacillales</taxon>
        <taxon>Bacillaceae</taxon>
        <taxon>Peribacillus</taxon>
    </lineage>
</organism>
<dbReference type="Gene3D" id="3.40.1190.20">
    <property type="match status" value="1"/>
</dbReference>
<dbReference type="GO" id="GO:0016301">
    <property type="term" value="F:kinase activity"/>
    <property type="evidence" value="ECO:0007669"/>
    <property type="project" value="UniProtKB-KW"/>
</dbReference>
<reference evidence="4 5" key="1">
    <citation type="submission" date="2018-07" db="EMBL/GenBank/DDBJ databases">
        <title>The molecular basis for the intramolecular migration of carboxyl group in the catabolism of para-hydroxybenzoate via gentisate.</title>
        <authorList>
            <person name="Zhao H."/>
            <person name="Xu Y."/>
            <person name="Lin S."/>
            <person name="Spain J.C."/>
            <person name="Zhou N.-Y."/>
        </authorList>
    </citation>
    <scope>NUCLEOTIDE SEQUENCE [LARGE SCALE GENOMIC DNA]</scope>
    <source>
        <strain evidence="4 5">PHB-7a</strain>
    </source>
</reference>
<keyword evidence="1" id="KW-0808">Transferase</keyword>
<dbReference type="Proteomes" id="UP000260457">
    <property type="component" value="Chromosome"/>
</dbReference>
<dbReference type="PANTHER" id="PTHR10584">
    <property type="entry name" value="SUGAR KINASE"/>
    <property type="match status" value="1"/>
</dbReference>
<evidence type="ECO:0000313" key="4">
    <source>
        <dbReference type="EMBL" id="AXN37707.1"/>
    </source>
</evidence>
<accession>A0ABM6XHB0</accession>
<protein>
    <submittedName>
        <fullName evidence="4">Carbohydrate kinase family protein</fullName>
    </submittedName>
</protein>
<name>A0ABM6XHB0_9BACI</name>
<feature type="domain" description="Carbohydrate kinase PfkB" evidence="3">
    <location>
        <begin position="48"/>
        <end position="308"/>
    </location>
</feature>
<proteinExistence type="predicted"/>
<dbReference type="PANTHER" id="PTHR10584:SF166">
    <property type="entry name" value="RIBOKINASE"/>
    <property type="match status" value="1"/>
</dbReference>
<keyword evidence="5" id="KW-1185">Reference proteome</keyword>
<dbReference type="SUPFAM" id="SSF53613">
    <property type="entry name" value="Ribokinase-like"/>
    <property type="match status" value="1"/>
</dbReference>
<sequence>MTSLIFQMCTKDHGGLFMNKDYSFFVGDVALDEYYRAPYWPNIREKVLVEALPPQMGGSIANAACVYTAYNESVYFLSLLNSGNISQILCEDLRKQGIDTSYVLYDDTLPDAKNIIILAEDDHTLFIPTLGIQQIEITQEILNAMCRAKYVYTTIVEIRPLRCGKMNAIEIIKKIRESGTKIVCDLDVVNIEKGDEIFFEEIDIAFFNKVGFDVYRNGATYEQAVSRLLGYGTEIVVVTLAEEGCLVYTKDQNIQVQGISVDVVDVTGAGDTFCSSFMYAMNKCDDLRMVGNFANAAAARAVTIMGARGGVASSQTILEFMKEKGIETGTEI</sequence>
<evidence type="ECO:0000259" key="3">
    <source>
        <dbReference type="Pfam" id="PF00294"/>
    </source>
</evidence>
<keyword evidence="2 4" id="KW-0418">Kinase</keyword>
<dbReference type="InterPro" id="IPR011611">
    <property type="entry name" value="PfkB_dom"/>
</dbReference>
<evidence type="ECO:0000256" key="1">
    <source>
        <dbReference type="ARBA" id="ARBA00022679"/>
    </source>
</evidence>
<dbReference type="EMBL" id="CP030926">
    <property type="protein sequence ID" value="AXN37707.1"/>
    <property type="molecule type" value="Genomic_DNA"/>
</dbReference>
<dbReference type="InterPro" id="IPR029056">
    <property type="entry name" value="Ribokinase-like"/>
</dbReference>
<evidence type="ECO:0000313" key="5">
    <source>
        <dbReference type="Proteomes" id="UP000260457"/>
    </source>
</evidence>
<gene>
    <name evidence="4" type="ORF">DTO10_04285</name>
</gene>